<dbReference type="InterPro" id="IPR050138">
    <property type="entry name" value="DHOase/Allantoinase_Hydrolase"/>
</dbReference>
<dbReference type="PATRIC" id="fig|1385369.3.peg.290"/>
<proteinExistence type="inferred from homology"/>
<dbReference type="PANTHER" id="PTHR43668:SF2">
    <property type="entry name" value="ALLANTOINASE"/>
    <property type="match status" value="1"/>
</dbReference>
<sequence length="493" mass="52998">MEPNRTPTPASSPVDLVITGGTIVTDQTSFKGAVAIRDGKVVAVGSDDTMPEARETFDATGLHLLPGAIDAHVHYREPGYTHKEDWRTGTAAAAMGGVTTVFEMPNTNPPTATVEALRLKQKAAEKAYVDFGLYGLLAEDNLDQLEALIEGGVAAFKCFMGNTFGNLPSPSTGAMLEGFEIIARHGLRISLHAETASIMALRQKKLMEAGRTDPLAHLASRPAVVATEAVSRAAVLAEWTGARIHILHISSGDELRPLRDAKARGVDITGETCPHYLLFDENAYTDLGPIIRVNPPVREKHHQRALWEGLKDGTIDMIATDHAPHDPEEKTREVIWRADCGFPGVETQMALMLTQVNAGSLSLTDYVRLSSTAPAKAFGLFPHKGALVPGSDADIAIVDLGRRETIRAEALHSRGKITPFEGFEVVGVPVHTLVRGRFVMRDRKLIEEATGWGLSVTRVQAMPKPEPRHVDETTAAITGGKSGQAGSSTQEAA</sequence>
<dbReference type="GO" id="GO:0006145">
    <property type="term" value="P:purine nucleobase catabolic process"/>
    <property type="evidence" value="ECO:0007669"/>
    <property type="project" value="TreeGrafter"/>
</dbReference>
<evidence type="ECO:0000259" key="13">
    <source>
        <dbReference type="Pfam" id="PF01979"/>
    </source>
</evidence>
<evidence type="ECO:0000256" key="7">
    <source>
        <dbReference type="ARBA" id="ARBA00011881"/>
    </source>
</evidence>
<comment type="function">
    <text evidence="2">Catalyzes the reversible cyclization of carbamoyl aspartate to dihydroorotate.</text>
</comment>
<keyword evidence="9" id="KW-0479">Metal-binding</keyword>
<dbReference type="GO" id="GO:0000256">
    <property type="term" value="P:allantoin catabolic process"/>
    <property type="evidence" value="ECO:0007669"/>
    <property type="project" value="InterPro"/>
</dbReference>
<dbReference type="NCBIfam" id="TIGR03178">
    <property type="entry name" value="allantoinase"/>
    <property type="match status" value="1"/>
</dbReference>
<keyword evidence="11" id="KW-0862">Zinc</keyword>
<evidence type="ECO:0000256" key="10">
    <source>
        <dbReference type="ARBA" id="ARBA00022801"/>
    </source>
</evidence>
<dbReference type="SUPFAM" id="SSF51556">
    <property type="entry name" value="Metallo-dependent hydrolases"/>
    <property type="match status" value="1"/>
</dbReference>
<evidence type="ECO:0000256" key="11">
    <source>
        <dbReference type="ARBA" id="ARBA00022833"/>
    </source>
</evidence>
<accession>W9HD02</accession>
<evidence type="ECO:0000256" key="9">
    <source>
        <dbReference type="ARBA" id="ARBA00022723"/>
    </source>
</evidence>
<comment type="similarity">
    <text evidence="5">Belongs to the metallo-dependent hydrolases superfamily. DHOase family. Class I DHOase subfamily.</text>
</comment>
<dbReference type="PROSITE" id="PS00483">
    <property type="entry name" value="DIHYDROOROTASE_2"/>
    <property type="match status" value="1"/>
</dbReference>
<keyword evidence="10" id="KW-0378">Hydrolase</keyword>
<evidence type="ECO:0000313" key="14">
    <source>
        <dbReference type="EMBL" id="EWY42587.1"/>
    </source>
</evidence>
<comment type="similarity">
    <text evidence="6">Belongs to the metallo-dependent hydrolases superfamily. Allantoinase family.</text>
</comment>
<comment type="cofactor">
    <cofactor evidence="1">
        <name>Zn(2+)</name>
        <dbReference type="ChEBI" id="CHEBI:29105"/>
    </cofactor>
</comment>
<feature type="compositionally biased region" description="Polar residues" evidence="12">
    <location>
        <begin position="484"/>
        <end position="493"/>
    </location>
</feature>
<evidence type="ECO:0000313" key="15">
    <source>
        <dbReference type="Proteomes" id="UP000019486"/>
    </source>
</evidence>
<dbReference type="GO" id="GO:0008270">
    <property type="term" value="F:zinc ion binding"/>
    <property type="evidence" value="ECO:0007669"/>
    <property type="project" value="InterPro"/>
</dbReference>
<protein>
    <recommendedName>
        <fullName evidence="8">allantoinase</fullName>
        <ecNumber evidence="8">3.5.2.5</ecNumber>
    </recommendedName>
</protein>
<evidence type="ECO:0000256" key="1">
    <source>
        <dbReference type="ARBA" id="ARBA00001947"/>
    </source>
</evidence>
<dbReference type="InterPro" id="IPR017593">
    <property type="entry name" value="Allantoinase"/>
</dbReference>
<dbReference type="Proteomes" id="UP000019486">
    <property type="component" value="Unassembled WGS sequence"/>
</dbReference>
<evidence type="ECO:0000256" key="5">
    <source>
        <dbReference type="ARBA" id="ARBA00010286"/>
    </source>
</evidence>
<dbReference type="STRING" id="1385369.N825_01495"/>
<comment type="pathway">
    <text evidence="3">Nitrogen metabolism; (S)-allantoin degradation; allantoate from (S)-allantoin: step 1/1.</text>
</comment>
<evidence type="ECO:0000256" key="3">
    <source>
        <dbReference type="ARBA" id="ARBA00004968"/>
    </source>
</evidence>
<dbReference type="InterPro" id="IPR006680">
    <property type="entry name" value="Amidohydro-rel"/>
</dbReference>
<reference evidence="14 15" key="1">
    <citation type="submission" date="2013-08" db="EMBL/GenBank/DDBJ databases">
        <title>The genome sequence of Skermanella stibiiresistens.</title>
        <authorList>
            <person name="Zhu W."/>
            <person name="Wang G."/>
        </authorList>
    </citation>
    <scope>NUCLEOTIDE SEQUENCE [LARGE SCALE GENOMIC DNA]</scope>
    <source>
        <strain evidence="14 15">SB22</strain>
    </source>
</reference>
<feature type="domain" description="Amidohydrolase-related" evidence="13">
    <location>
        <begin position="64"/>
        <end position="439"/>
    </location>
</feature>
<organism evidence="14 15">
    <name type="scientific">Skermanella stibiiresistens SB22</name>
    <dbReference type="NCBI Taxonomy" id="1385369"/>
    <lineage>
        <taxon>Bacteria</taxon>
        <taxon>Pseudomonadati</taxon>
        <taxon>Pseudomonadota</taxon>
        <taxon>Alphaproteobacteria</taxon>
        <taxon>Rhodospirillales</taxon>
        <taxon>Azospirillaceae</taxon>
        <taxon>Skermanella</taxon>
    </lineage>
</organism>
<dbReference type="NCBIfam" id="TIGR00857">
    <property type="entry name" value="pyrC_multi"/>
    <property type="match status" value="1"/>
</dbReference>
<comment type="subunit">
    <text evidence="7">Homotetramer.</text>
</comment>
<evidence type="ECO:0000256" key="2">
    <source>
        <dbReference type="ARBA" id="ARBA00002368"/>
    </source>
</evidence>
<dbReference type="Pfam" id="PF01979">
    <property type="entry name" value="Amidohydro_1"/>
    <property type="match status" value="1"/>
</dbReference>
<evidence type="ECO:0000256" key="12">
    <source>
        <dbReference type="SAM" id="MobiDB-lite"/>
    </source>
</evidence>
<dbReference type="AlphaFoldDB" id="W9HD02"/>
<dbReference type="GO" id="GO:0004038">
    <property type="term" value="F:allantoinase activity"/>
    <property type="evidence" value="ECO:0007669"/>
    <property type="project" value="UniProtKB-EC"/>
</dbReference>
<dbReference type="InterPro" id="IPR032466">
    <property type="entry name" value="Metal_Hydrolase"/>
</dbReference>
<comment type="similarity">
    <text evidence="4">Belongs to the metallo-dependent hydrolases superfamily. Hydantoinase/dihydropyrimidinase family.</text>
</comment>
<dbReference type="Gene3D" id="2.30.40.10">
    <property type="entry name" value="Urease, subunit C, domain 1"/>
    <property type="match status" value="1"/>
</dbReference>
<dbReference type="SUPFAM" id="SSF51338">
    <property type="entry name" value="Composite domain of metallo-dependent hydrolases"/>
    <property type="match status" value="1"/>
</dbReference>
<dbReference type="EMBL" id="AVFL01000001">
    <property type="protein sequence ID" value="EWY42587.1"/>
    <property type="molecule type" value="Genomic_DNA"/>
</dbReference>
<name>W9HD02_9PROT</name>
<dbReference type="RefSeq" id="WP_051511379.1">
    <property type="nucleotide sequence ID" value="NZ_AVFL01000001.1"/>
</dbReference>
<dbReference type="GO" id="GO:0050897">
    <property type="term" value="F:cobalt ion binding"/>
    <property type="evidence" value="ECO:0007669"/>
    <property type="project" value="InterPro"/>
</dbReference>
<gene>
    <name evidence="14" type="ORF">N825_01495</name>
</gene>
<evidence type="ECO:0000256" key="8">
    <source>
        <dbReference type="ARBA" id="ARBA00012863"/>
    </source>
</evidence>
<dbReference type="GO" id="GO:0005737">
    <property type="term" value="C:cytoplasm"/>
    <property type="evidence" value="ECO:0007669"/>
    <property type="project" value="TreeGrafter"/>
</dbReference>
<dbReference type="OrthoDB" id="9775759at2"/>
<evidence type="ECO:0000256" key="4">
    <source>
        <dbReference type="ARBA" id="ARBA00008829"/>
    </source>
</evidence>
<evidence type="ECO:0000256" key="6">
    <source>
        <dbReference type="ARBA" id="ARBA00010368"/>
    </source>
</evidence>
<comment type="caution">
    <text evidence="14">The sequence shown here is derived from an EMBL/GenBank/DDBJ whole genome shotgun (WGS) entry which is preliminary data.</text>
</comment>
<dbReference type="FunFam" id="3.20.20.140:FF:000174">
    <property type="entry name" value="Dihydropyrimidinase-related protein 2"/>
    <property type="match status" value="1"/>
</dbReference>
<dbReference type="PANTHER" id="PTHR43668">
    <property type="entry name" value="ALLANTOINASE"/>
    <property type="match status" value="1"/>
</dbReference>
<dbReference type="EC" id="3.5.2.5" evidence="8"/>
<feature type="region of interest" description="Disordered" evidence="12">
    <location>
        <begin position="464"/>
        <end position="493"/>
    </location>
</feature>
<dbReference type="InterPro" id="IPR002195">
    <property type="entry name" value="Dihydroorotase_CS"/>
</dbReference>
<dbReference type="Gene3D" id="3.20.20.140">
    <property type="entry name" value="Metal-dependent hydrolases"/>
    <property type="match status" value="1"/>
</dbReference>
<keyword evidence="15" id="KW-1185">Reference proteome</keyword>
<dbReference type="InterPro" id="IPR011059">
    <property type="entry name" value="Metal-dep_hydrolase_composite"/>
</dbReference>